<feature type="transmembrane region" description="Helical" evidence="5">
    <location>
        <begin position="156"/>
        <end position="177"/>
    </location>
</feature>
<protein>
    <recommendedName>
        <fullName evidence="6">Histidine kinase/HSP90-like ATPase domain-containing protein</fullName>
    </recommendedName>
</protein>
<evidence type="ECO:0000256" key="3">
    <source>
        <dbReference type="ARBA" id="ARBA00023012"/>
    </source>
</evidence>
<keyword evidence="5" id="KW-0812">Transmembrane</keyword>
<dbReference type="Gene3D" id="3.30.565.10">
    <property type="entry name" value="Histidine kinase-like ATPase, C-terminal domain"/>
    <property type="match status" value="1"/>
</dbReference>
<dbReference type="InterPro" id="IPR050482">
    <property type="entry name" value="Sensor_HK_TwoCompSys"/>
</dbReference>
<comment type="caution">
    <text evidence="7">The sequence shown here is derived from an EMBL/GenBank/DDBJ whole genome shotgun (WGS) entry which is preliminary data.</text>
</comment>
<keyword evidence="1" id="KW-0808">Transferase</keyword>
<dbReference type="Gene3D" id="1.20.5.1930">
    <property type="match status" value="1"/>
</dbReference>
<feature type="transmembrane region" description="Helical" evidence="5">
    <location>
        <begin position="321"/>
        <end position="346"/>
    </location>
</feature>
<feature type="transmembrane region" description="Helical" evidence="5">
    <location>
        <begin position="61"/>
        <end position="82"/>
    </location>
</feature>
<dbReference type="EMBL" id="BOOC01000001">
    <property type="protein sequence ID" value="GIH37425.1"/>
    <property type="molecule type" value="Genomic_DNA"/>
</dbReference>
<proteinExistence type="predicted"/>
<evidence type="ECO:0000256" key="2">
    <source>
        <dbReference type="ARBA" id="ARBA00022777"/>
    </source>
</evidence>
<dbReference type="InterPro" id="IPR003594">
    <property type="entry name" value="HATPase_dom"/>
</dbReference>
<reference evidence="7 8" key="1">
    <citation type="submission" date="2021-01" db="EMBL/GenBank/DDBJ databases">
        <title>Whole genome shotgun sequence of Microbispora corallina NBRC 16416.</title>
        <authorList>
            <person name="Komaki H."/>
            <person name="Tamura T."/>
        </authorList>
    </citation>
    <scope>NUCLEOTIDE SEQUENCE [LARGE SCALE GENOMIC DNA]</scope>
    <source>
        <strain evidence="7 8">NBRC 16416</strain>
    </source>
</reference>
<dbReference type="Proteomes" id="UP000603904">
    <property type="component" value="Unassembled WGS sequence"/>
</dbReference>
<dbReference type="SUPFAM" id="SSF55874">
    <property type="entry name" value="ATPase domain of HSP90 chaperone/DNA topoisomerase II/histidine kinase"/>
    <property type="match status" value="1"/>
</dbReference>
<dbReference type="InterPro" id="IPR011712">
    <property type="entry name" value="Sig_transdc_His_kin_sub3_dim/P"/>
</dbReference>
<feature type="transmembrane region" description="Helical" evidence="5">
    <location>
        <begin position="94"/>
        <end position="112"/>
    </location>
</feature>
<dbReference type="Pfam" id="PF07730">
    <property type="entry name" value="HisKA_3"/>
    <property type="match status" value="1"/>
</dbReference>
<evidence type="ECO:0000313" key="7">
    <source>
        <dbReference type="EMBL" id="GIH37425.1"/>
    </source>
</evidence>
<evidence type="ECO:0000256" key="4">
    <source>
        <dbReference type="SAM" id="MobiDB-lite"/>
    </source>
</evidence>
<evidence type="ECO:0000313" key="8">
    <source>
        <dbReference type="Proteomes" id="UP000603904"/>
    </source>
</evidence>
<feature type="transmembrane region" description="Helical" evidence="5">
    <location>
        <begin position="236"/>
        <end position="254"/>
    </location>
</feature>
<keyword evidence="8" id="KW-1185">Reference proteome</keyword>
<keyword evidence="5" id="KW-0472">Membrane</keyword>
<evidence type="ECO:0000259" key="6">
    <source>
        <dbReference type="SMART" id="SM00387"/>
    </source>
</evidence>
<dbReference type="SMART" id="SM00387">
    <property type="entry name" value="HATPase_c"/>
    <property type="match status" value="1"/>
</dbReference>
<sequence>MPEPSRDRSHPANPVDPVDPVGSADPGLREPGEFPYDDDLAGDASGDEHGRRDLVRALGPAVGVAIAAASICLEIADIWVTAQIPPADYTPLPFAPEDMAGTAFPVFGALLVMSRPRLLLGWLLCLGGLGSAANILAANVAALLVLHGGHPLVHPLWIFADGVWNLTTYALGILLPLLYPTGRILSKRWCVPGAFAACALALDWLCSVVAPSGTRTGDNPLEVAAFAPYYAGTRQVLHAAVAVGMALAFSSLVVRFHRAGPVERRQILWPLVAIAGLVVPWVIGYPVWWVASLTIPFVPAAIAVAVLRYRLYGIDTLISRAIVGAGLVGVVVGVYVLAGAASSLVLSEVDRFAGLAAALFAGAFFQPIRRGLQRLVDRALYGSRGDPTALAAALRRRLQHADPAHALLASLEVLREGLSVTGIRVEVDGAATTSGEAERVAREIPLVWHGEPVGVMLIGPPGRRRFPAAHDERVISVLTPYVADAAHTVLLTRALQRSRERILTAREEERRRLRRDLHDGLGQTLSSMAMTLSMARVSLERSPRTADELLGQLRGCMDDVSADVRELVYGLRPPALDDLGLAGAVRALAEEARPGLLAGAAVAGDAEASAEAGAGADAGAGAGASVPPAAAVDVDVRGDLDGLPAAVEVAAYRIVQEALTNVRKHARARRVRVSLRRDGELRVVVADDGVGLPASRRPGVGLVSMAERAAEVGGTCAVASGRDGGTTVVARLPAGWRDAG</sequence>
<organism evidence="7 8">
    <name type="scientific">Microbispora corallina</name>
    <dbReference type="NCBI Taxonomy" id="83302"/>
    <lineage>
        <taxon>Bacteria</taxon>
        <taxon>Bacillati</taxon>
        <taxon>Actinomycetota</taxon>
        <taxon>Actinomycetes</taxon>
        <taxon>Streptosporangiales</taxon>
        <taxon>Streptosporangiaceae</taxon>
        <taxon>Microbispora</taxon>
    </lineage>
</organism>
<name>A0ABQ4FRJ0_9ACTN</name>
<feature type="transmembrane region" description="Helical" evidence="5">
    <location>
        <begin position="119"/>
        <end position="144"/>
    </location>
</feature>
<feature type="compositionally biased region" description="Basic and acidic residues" evidence="4">
    <location>
        <begin position="1"/>
        <end position="10"/>
    </location>
</feature>
<feature type="transmembrane region" description="Helical" evidence="5">
    <location>
        <begin position="266"/>
        <end position="283"/>
    </location>
</feature>
<dbReference type="PANTHER" id="PTHR24421">
    <property type="entry name" value="NITRATE/NITRITE SENSOR PROTEIN NARX-RELATED"/>
    <property type="match status" value="1"/>
</dbReference>
<keyword evidence="5" id="KW-1133">Transmembrane helix</keyword>
<dbReference type="CDD" id="cd16917">
    <property type="entry name" value="HATPase_UhpB-NarQ-NarX-like"/>
    <property type="match status" value="1"/>
</dbReference>
<keyword evidence="2" id="KW-0418">Kinase</keyword>
<accession>A0ABQ4FRJ0</accession>
<evidence type="ECO:0000256" key="5">
    <source>
        <dbReference type="SAM" id="Phobius"/>
    </source>
</evidence>
<gene>
    <name evidence="7" type="ORF">Mco01_04250</name>
</gene>
<keyword evidence="3" id="KW-0902">Two-component regulatory system</keyword>
<feature type="domain" description="Histidine kinase/HSP90-like ATPase" evidence="6">
    <location>
        <begin position="646"/>
        <end position="736"/>
    </location>
</feature>
<dbReference type="Pfam" id="PF02518">
    <property type="entry name" value="HATPase_c"/>
    <property type="match status" value="1"/>
</dbReference>
<feature type="transmembrane region" description="Helical" evidence="5">
    <location>
        <begin position="289"/>
        <end position="309"/>
    </location>
</feature>
<feature type="transmembrane region" description="Helical" evidence="5">
    <location>
        <begin position="189"/>
        <end position="210"/>
    </location>
</feature>
<feature type="region of interest" description="Disordered" evidence="4">
    <location>
        <begin position="1"/>
        <end position="48"/>
    </location>
</feature>
<dbReference type="InterPro" id="IPR036890">
    <property type="entry name" value="HATPase_C_sf"/>
</dbReference>
<evidence type="ECO:0000256" key="1">
    <source>
        <dbReference type="ARBA" id="ARBA00022679"/>
    </source>
</evidence>